<evidence type="ECO:0000256" key="1">
    <source>
        <dbReference type="ARBA" id="ARBA00023122"/>
    </source>
</evidence>
<reference evidence="4 5" key="1">
    <citation type="submission" date="2018-07" db="EMBL/GenBank/DDBJ databases">
        <title>Genome sequences of Haloplanus sp. CBA1112.</title>
        <authorList>
            <person name="Kim Y.B."/>
            <person name="Roh S.W."/>
        </authorList>
    </citation>
    <scope>NUCLEOTIDE SEQUENCE [LARGE SCALE GENOMIC DNA]</scope>
    <source>
        <strain evidence="4 5">CBA1112</strain>
    </source>
</reference>
<dbReference type="RefSeq" id="WP_114605630.1">
    <property type="nucleotide sequence ID" value="NZ_CP031148.1"/>
</dbReference>
<evidence type="ECO:0000313" key="5">
    <source>
        <dbReference type="Proteomes" id="UP000252985"/>
    </source>
</evidence>
<dbReference type="InterPro" id="IPR000644">
    <property type="entry name" value="CBS_dom"/>
</dbReference>
<dbReference type="PANTHER" id="PTHR43080">
    <property type="entry name" value="CBS DOMAIN-CONTAINING PROTEIN CBSX3, MITOCHONDRIAL"/>
    <property type="match status" value="1"/>
</dbReference>
<dbReference type="SMART" id="SM00116">
    <property type="entry name" value="CBS"/>
    <property type="match status" value="2"/>
</dbReference>
<evidence type="ECO:0000259" key="3">
    <source>
        <dbReference type="PROSITE" id="PS51371"/>
    </source>
</evidence>
<dbReference type="Gene3D" id="3.10.580.10">
    <property type="entry name" value="CBS-domain"/>
    <property type="match status" value="1"/>
</dbReference>
<keyword evidence="1 2" id="KW-0129">CBS domain</keyword>
<accession>A0A345EC63</accession>
<feature type="domain" description="CBS" evidence="3">
    <location>
        <begin position="7"/>
        <end position="63"/>
    </location>
</feature>
<dbReference type="GeneID" id="37286897"/>
<organism evidence="4 5">
    <name type="scientific">Haloplanus rubicundus</name>
    <dbReference type="NCBI Taxonomy" id="1547898"/>
    <lineage>
        <taxon>Archaea</taxon>
        <taxon>Methanobacteriati</taxon>
        <taxon>Methanobacteriota</taxon>
        <taxon>Stenosarchaea group</taxon>
        <taxon>Halobacteria</taxon>
        <taxon>Halobacteriales</taxon>
        <taxon>Haloferacaceae</taxon>
        <taxon>Haloplanus</taxon>
    </lineage>
</organism>
<sequence>MTVADLMRKEVVTTSPETPVNEVATAMRDENVGSAVVVEDNIPAGLVTDRDITVRVAADQLDPAAMPAENIMTEDPVTVDVDTGVFELCSRMCEEGVRRMPVVDDGELAGIITLDDLTVLLTGELRNLAGVIEAESPPY</sequence>
<dbReference type="Proteomes" id="UP000252985">
    <property type="component" value="Chromosome"/>
</dbReference>
<proteinExistence type="predicted"/>
<dbReference type="KEGG" id="haq:DU484_07925"/>
<dbReference type="PANTHER" id="PTHR43080:SF2">
    <property type="entry name" value="CBS DOMAIN-CONTAINING PROTEIN"/>
    <property type="match status" value="1"/>
</dbReference>
<dbReference type="InterPro" id="IPR051257">
    <property type="entry name" value="Diverse_CBS-Domain"/>
</dbReference>
<dbReference type="AlphaFoldDB" id="A0A345EC63"/>
<dbReference type="PROSITE" id="PS51371">
    <property type="entry name" value="CBS"/>
    <property type="match status" value="2"/>
</dbReference>
<gene>
    <name evidence="4" type="ORF">DU484_07925</name>
</gene>
<protein>
    <submittedName>
        <fullName evidence="4">CBS domain-containing protein</fullName>
    </submittedName>
</protein>
<dbReference type="EMBL" id="CP031148">
    <property type="protein sequence ID" value="AXG09785.1"/>
    <property type="molecule type" value="Genomic_DNA"/>
</dbReference>
<dbReference type="CDD" id="cd17775">
    <property type="entry name" value="CBS_pair_bact_arch"/>
    <property type="match status" value="1"/>
</dbReference>
<dbReference type="SUPFAM" id="SSF54631">
    <property type="entry name" value="CBS-domain pair"/>
    <property type="match status" value="1"/>
</dbReference>
<name>A0A345EC63_9EURY</name>
<dbReference type="Pfam" id="PF00571">
    <property type="entry name" value="CBS"/>
    <property type="match status" value="2"/>
</dbReference>
<dbReference type="InterPro" id="IPR046342">
    <property type="entry name" value="CBS_dom_sf"/>
</dbReference>
<evidence type="ECO:0000256" key="2">
    <source>
        <dbReference type="PROSITE-ProRule" id="PRU00703"/>
    </source>
</evidence>
<evidence type="ECO:0000313" key="4">
    <source>
        <dbReference type="EMBL" id="AXG09785.1"/>
    </source>
</evidence>
<feature type="domain" description="CBS" evidence="3">
    <location>
        <begin position="72"/>
        <end position="128"/>
    </location>
</feature>